<evidence type="ECO:0000313" key="3">
    <source>
        <dbReference type="EMBL" id="BAO20728.1"/>
    </source>
</evidence>
<keyword evidence="1" id="KW-1003">Cell membrane</keyword>
<reference evidence="3" key="1">
    <citation type="submission" date="2013-01" db="EMBL/GenBank/DDBJ databases">
        <title>Virulence of Raffaelea quercivora isolates inoculated to Quercus serrata logs and its phylogenetic signal: comparison among isolates with and without the Japanese oak wilt incidence including outside of Japan.</title>
        <authorList>
            <person name="Kusumoto D."/>
            <person name="Masuya H."/>
            <person name="Hirao T."/>
            <person name="Goto H."/>
            <person name="Hamaguchi K."/>
            <person name="Chou W.I."/>
            <person name="Suasaard W."/>
            <person name="Buranapanichpan S."/>
            <person name="Uraichuen S."/>
            <person name="Kernasa O."/>
            <person name="Sanguansub S."/>
            <person name="Panmongkol A."/>
            <person name="Quang T.P."/>
            <person name="Kahono S."/>
            <person name="Julistiono H."/>
            <person name="Kamata N."/>
        </authorList>
    </citation>
    <scope>NUCLEOTIDE SEQUENCE</scope>
    <source>
        <strain evidence="3">Ta28</strain>
    </source>
</reference>
<evidence type="ECO:0000256" key="1">
    <source>
        <dbReference type="RuleBase" id="RU366040"/>
    </source>
</evidence>
<comment type="function">
    <text evidence="1">Polymerizes chitin, a structural polymer of the cell wall and septum, by transferring the sugar moiety of UDP-GlcNAc to the non-reducing end of the growing chitin polymer.</text>
</comment>
<organism evidence="3">
    <name type="scientific">Dryadomyces quercivorus</name>
    <dbReference type="NCBI Taxonomy" id="637633"/>
    <lineage>
        <taxon>Eukaryota</taxon>
        <taxon>Fungi</taxon>
        <taxon>Dikarya</taxon>
        <taxon>Ascomycota</taxon>
        <taxon>Pezizomycotina</taxon>
        <taxon>Sordariomycetes</taxon>
        <taxon>Sordariomycetidae</taxon>
        <taxon>Ophiostomatales</taxon>
        <taxon>Ophiostomataceae</taxon>
        <taxon>Dryadomyces</taxon>
    </lineage>
</organism>
<feature type="compositionally biased region" description="Low complexity" evidence="2">
    <location>
        <begin position="81"/>
        <end position="96"/>
    </location>
</feature>
<sequence>YMCKRNKSKTWGKDAWKKIVVCVVSDGRGKINPRTRDPAGRYGCVSRRHCQATSQRQRCAGPHLRVHDPNWPSDQERNRPARAQAAAGPDALLPQGKEPEEDQLSSVVLPGLWPCPRPQHLRPDGRRYPSWRQLHLPPLEGF</sequence>
<dbReference type="GO" id="GO:0004100">
    <property type="term" value="F:chitin synthase activity"/>
    <property type="evidence" value="ECO:0007669"/>
    <property type="project" value="UniProtKB-UniRule"/>
</dbReference>
<proteinExistence type="inferred from homology"/>
<protein>
    <recommendedName>
        <fullName evidence="1">Chitin synthase</fullName>
        <ecNumber evidence="1">2.4.1.16</ecNumber>
    </recommendedName>
</protein>
<keyword evidence="1" id="KW-0328">Glycosyltransferase</keyword>
<accession>V5YTR9</accession>
<keyword evidence="1" id="KW-0472">Membrane</keyword>
<gene>
    <name evidence="3" type="primary">CHS</name>
</gene>
<feature type="region of interest" description="Disordered" evidence="2">
    <location>
        <begin position="55"/>
        <end position="111"/>
    </location>
</feature>
<comment type="subcellular location">
    <subcellularLocation>
        <location evidence="1">Cell membrane</location>
        <topology evidence="1">Multi-pass membrane protein</topology>
    </subcellularLocation>
</comment>
<keyword evidence="1" id="KW-0961">Cell wall biogenesis/degradation</keyword>
<dbReference type="AlphaFoldDB" id="V5YTR9"/>
<feature type="non-terminal residue" evidence="3">
    <location>
        <position position="1"/>
    </location>
</feature>
<name>V5YTR9_9PEZI</name>
<dbReference type="GO" id="GO:0071555">
    <property type="term" value="P:cell wall organization"/>
    <property type="evidence" value="ECO:0007669"/>
    <property type="project" value="UniProtKB-KW"/>
</dbReference>
<dbReference type="GO" id="GO:0005886">
    <property type="term" value="C:plasma membrane"/>
    <property type="evidence" value="ECO:0007669"/>
    <property type="project" value="UniProtKB-SubCell"/>
</dbReference>
<comment type="catalytic activity">
    <reaction evidence="1">
        <text>[(1-&gt;4)-N-acetyl-beta-D-glucosaminyl](n) + UDP-N-acetyl-alpha-D-glucosamine = [(1-&gt;4)-N-acetyl-beta-D-glucosaminyl](n+1) + UDP + H(+)</text>
        <dbReference type="Rhea" id="RHEA:16637"/>
        <dbReference type="Rhea" id="RHEA-COMP:9593"/>
        <dbReference type="Rhea" id="RHEA-COMP:9595"/>
        <dbReference type="ChEBI" id="CHEBI:15378"/>
        <dbReference type="ChEBI" id="CHEBI:17029"/>
        <dbReference type="ChEBI" id="CHEBI:57705"/>
        <dbReference type="ChEBI" id="CHEBI:58223"/>
        <dbReference type="EC" id="2.4.1.16"/>
    </reaction>
</comment>
<evidence type="ECO:0000256" key="2">
    <source>
        <dbReference type="SAM" id="MobiDB-lite"/>
    </source>
</evidence>
<dbReference type="GO" id="GO:0006031">
    <property type="term" value="P:chitin biosynthetic process"/>
    <property type="evidence" value="ECO:0007669"/>
    <property type="project" value="UniProtKB-UniRule"/>
</dbReference>
<dbReference type="EMBL" id="AB777245">
    <property type="protein sequence ID" value="BAO20728.1"/>
    <property type="molecule type" value="Genomic_DNA"/>
</dbReference>
<dbReference type="EC" id="2.4.1.16" evidence="1"/>
<dbReference type="Pfam" id="PF01644">
    <property type="entry name" value="Chitin_synth_1"/>
    <property type="match status" value="1"/>
</dbReference>
<comment type="similarity">
    <text evidence="1">Belongs to the chitin synthase family.</text>
</comment>
<keyword evidence="1" id="KW-0808">Transferase</keyword>